<dbReference type="Pfam" id="PF00010">
    <property type="entry name" value="HLH"/>
    <property type="match status" value="1"/>
</dbReference>
<keyword evidence="4" id="KW-0539">Nucleus</keyword>
<feature type="region of interest" description="Disordered" evidence="5">
    <location>
        <begin position="170"/>
        <end position="202"/>
    </location>
</feature>
<evidence type="ECO:0000313" key="7">
    <source>
        <dbReference type="EMBL" id="KAF6136783.1"/>
    </source>
</evidence>
<reference evidence="7 8" key="1">
    <citation type="journal article" date="2020" name="IScience">
        <title>Genome Sequencing of the Endangered Kingdonia uniflora (Circaeasteraceae, Ranunculales) Reveals Potential Mechanisms of Evolutionary Specialization.</title>
        <authorList>
            <person name="Sun Y."/>
            <person name="Deng T."/>
            <person name="Zhang A."/>
            <person name="Moore M.J."/>
            <person name="Landis J.B."/>
            <person name="Lin N."/>
            <person name="Zhang H."/>
            <person name="Zhang X."/>
            <person name="Huang J."/>
            <person name="Zhang X."/>
            <person name="Sun H."/>
            <person name="Wang H."/>
        </authorList>
    </citation>
    <scope>NUCLEOTIDE SEQUENCE [LARGE SCALE GENOMIC DNA]</scope>
    <source>
        <strain evidence="7">TB1705</strain>
        <tissue evidence="7">Leaf</tissue>
    </source>
</reference>
<dbReference type="Gene3D" id="4.10.280.10">
    <property type="entry name" value="Helix-loop-helix DNA-binding domain"/>
    <property type="match status" value="1"/>
</dbReference>
<evidence type="ECO:0000256" key="5">
    <source>
        <dbReference type="SAM" id="MobiDB-lite"/>
    </source>
</evidence>
<keyword evidence="3" id="KW-0804">Transcription</keyword>
<accession>A0A7J7L2E2</accession>
<dbReference type="PANTHER" id="PTHR12565:SF312">
    <property type="entry name" value="TRANSCRIPTION FACTOR BHLH74"/>
    <property type="match status" value="1"/>
</dbReference>
<dbReference type="SUPFAM" id="SSF47459">
    <property type="entry name" value="HLH, helix-loop-helix DNA-binding domain"/>
    <property type="match status" value="1"/>
</dbReference>
<dbReference type="EMBL" id="JACGCM010002681">
    <property type="protein sequence ID" value="KAF6136783.1"/>
    <property type="molecule type" value="Genomic_DNA"/>
</dbReference>
<evidence type="ECO:0000256" key="1">
    <source>
        <dbReference type="ARBA" id="ARBA00004123"/>
    </source>
</evidence>
<organism evidence="7 8">
    <name type="scientific">Kingdonia uniflora</name>
    <dbReference type="NCBI Taxonomy" id="39325"/>
    <lineage>
        <taxon>Eukaryota</taxon>
        <taxon>Viridiplantae</taxon>
        <taxon>Streptophyta</taxon>
        <taxon>Embryophyta</taxon>
        <taxon>Tracheophyta</taxon>
        <taxon>Spermatophyta</taxon>
        <taxon>Magnoliopsida</taxon>
        <taxon>Ranunculales</taxon>
        <taxon>Circaeasteraceae</taxon>
        <taxon>Kingdonia</taxon>
    </lineage>
</organism>
<keyword evidence="2" id="KW-0805">Transcription regulation</keyword>
<proteinExistence type="predicted"/>
<evidence type="ECO:0000256" key="2">
    <source>
        <dbReference type="ARBA" id="ARBA00023015"/>
    </source>
</evidence>
<evidence type="ECO:0000256" key="4">
    <source>
        <dbReference type="ARBA" id="ARBA00023242"/>
    </source>
</evidence>
<comment type="subcellular location">
    <subcellularLocation>
        <location evidence="1">Nucleus</location>
    </subcellularLocation>
</comment>
<dbReference type="InterPro" id="IPR011598">
    <property type="entry name" value="bHLH_dom"/>
</dbReference>
<dbReference type="GO" id="GO:0003700">
    <property type="term" value="F:DNA-binding transcription factor activity"/>
    <property type="evidence" value="ECO:0007669"/>
    <property type="project" value="TreeGrafter"/>
</dbReference>
<gene>
    <name evidence="7" type="ORF">GIB67_020105</name>
</gene>
<name>A0A7J7L2E2_9MAGN</name>
<dbReference type="PROSITE" id="PS50888">
    <property type="entry name" value="BHLH"/>
    <property type="match status" value="1"/>
</dbReference>
<dbReference type="SMART" id="SM00353">
    <property type="entry name" value="HLH"/>
    <property type="match status" value="1"/>
</dbReference>
<dbReference type="OrthoDB" id="1609391at2759"/>
<dbReference type="PANTHER" id="PTHR12565">
    <property type="entry name" value="STEROL REGULATORY ELEMENT-BINDING PROTEIN"/>
    <property type="match status" value="1"/>
</dbReference>
<evidence type="ECO:0000256" key="3">
    <source>
        <dbReference type="ARBA" id="ARBA00023163"/>
    </source>
</evidence>
<keyword evidence="8" id="KW-1185">Reference proteome</keyword>
<feature type="domain" description="BHLH" evidence="6">
    <location>
        <begin position="220"/>
        <end position="270"/>
    </location>
</feature>
<dbReference type="GO" id="GO:0005634">
    <property type="term" value="C:nucleus"/>
    <property type="evidence" value="ECO:0007669"/>
    <property type="project" value="UniProtKB-SubCell"/>
</dbReference>
<evidence type="ECO:0000313" key="8">
    <source>
        <dbReference type="Proteomes" id="UP000541444"/>
    </source>
</evidence>
<feature type="region of interest" description="Disordered" evidence="5">
    <location>
        <begin position="1"/>
        <end position="23"/>
    </location>
</feature>
<evidence type="ECO:0000259" key="6">
    <source>
        <dbReference type="PROSITE" id="PS50888"/>
    </source>
</evidence>
<feature type="compositionally biased region" description="Basic and acidic residues" evidence="5">
    <location>
        <begin position="173"/>
        <end position="183"/>
    </location>
</feature>
<protein>
    <recommendedName>
        <fullName evidence="6">BHLH domain-containing protein</fullName>
    </recommendedName>
</protein>
<dbReference type="InterPro" id="IPR024097">
    <property type="entry name" value="bHLH_ZIP_TF"/>
</dbReference>
<sequence length="374" mass="41025">MGSSDNGDSEFRQGHGGSLDGMASDFGNGWDPLVSLSQNVHIKGSSMGSHNPIVIPPYDVQYSSYPSLAELEHKLPSFGSGSFSEMGSSFAQIANASCQSDYPSAKKGCLTNSRKVCDQDQFFQDDLGISDEGDDGSSPNGKRRKRVLRNTQFNSIQSMETEQKVCASQETLDNLKDRDEKKQIPKSNSGKNSAKKAKDCSESGEAATEDYIHVRARRGQATNSHSLAERVRREKISQRMKLLQDLVPGCSKITGKAVMLDEIINYVQSLQKQVEFLSMKLATVNPDLNIDIDRLLSKDFLRAHAESSAILGFGMGMNTHTQSTQTIQPVDSQLHHVPQMPGVWDEFQSIMQMGLISNTSLDNLGINGDLNVPQ</sequence>
<feature type="region of interest" description="Disordered" evidence="5">
    <location>
        <begin position="127"/>
        <end position="154"/>
    </location>
</feature>
<dbReference type="InterPro" id="IPR036638">
    <property type="entry name" value="HLH_DNA-bd_sf"/>
</dbReference>
<dbReference type="FunFam" id="4.10.280.10:FF:000002">
    <property type="entry name" value="Basic helix-loop-helix transcription factor"/>
    <property type="match status" value="1"/>
</dbReference>
<dbReference type="CDD" id="cd18919">
    <property type="entry name" value="bHLH_AtBPE_like"/>
    <property type="match status" value="1"/>
</dbReference>
<comment type="caution">
    <text evidence="7">The sequence shown here is derived from an EMBL/GenBank/DDBJ whole genome shotgun (WGS) entry which is preliminary data.</text>
</comment>
<dbReference type="AlphaFoldDB" id="A0A7J7L2E2"/>
<dbReference type="Proteomes" id="UP000541444">
    <property type="component" value="Unassembled WGS sequence"/>
</dbReference>
<dbReference type="GO" id="GO:0046983">
    <property type="term" value="F:protein dimerization activity"/>
    <property type="evidence" value="ECO:0007669"/>
    <property type="project" value="InterPro"/>
</dbReference>